<comment type="caution">
    <text evidence="1">The sequence shown here is derived from an EMBL/GenBank/DDBJ whole genome shotgun (WGS) entry which is preliminary data.</text>
</comment>
<sequence>MMEIYGTIHFKLILPHFPGFQQEPLPAPVCSRSPECDGCPYPRHGFLCWGADGTCLRTRMNKINGLEENTNDDSSGSR</sequence>
<reference evidence="1" key="1">
    <citation type="submission" date="2020-08" db="EMBL/GenBank/DDBJ databases">
        <title>Genome public.</title>
        <authorList>
            <person name="Liu C."/>
            <person name="Sun Q."/>
        </authorList>
    </citation>
    <scope>NUCLEOTIDE SEQUENCE</scope>
    <source>
        <strain evidence="1">BX15</strain>
    </source>
</reference>
<keyword evidence="2" id="KW-1185">Reference proteome</keyword>
<proteinExistence type="predicted"/>
<organism evidence="1 2">
    <name type="scientific">Dysosmobacter segnis</name>
    <dbReference type="NCBI Taxonomy" id="2763042"/>
    <lineage>
        <taxon>Bacteria</taxon>
        <taxon>Bacillati</taxon>
        <taxon>Bacillota</taxon>
        <taxon>Clostridia</taxon>
        <taxon>Eubacteriales</taxon>
        <taxon>Oscillospiraceae</taxon>
        <taxon>Dysosmobacter</taxon>
    </lineage>
</organism>
<evidence type="ECO:0000313" key="1">
    <source>
        <dbReference type="EMBL" id="MBC5770938.1"/>
    </source>
</evidence>
<dbReference type="RefSeq" id="WP_187015168.1">
    <property type="nucleotide sequence ID" value="NZ_JACOQI010000011.1"/>
</dbReference>
<accession>A0A923MJP4</accession>
<evidence type="ECO:0000313" key="2">
    <source>
        <dbReference type="Proteomes" id="UP000620327"/>
    </source>
</evidence>
<name>A0A923MJP4_9FIRM</name>
<dbReference type="Proteomes" id="UP000620327">
    <property type="component" value="Unassembled WGS sequence"/>
</dbReference>
<protein>
    <submittedName>
        <fullName evidence="1">Uncharacterized protein</fullName>
    </submittedName>
</protein>
<gene>
    <name evidence="1" type="ORF">H8Z83_11505</name>
</gene>
<dbReference type="EMBL" id="JACOQI010000011">
    <property type="protein sequence ID" value="MBC5770938.1"/>
    <property type="molecule type" value="Genomic_DNA"/>
</dbReference>
<dbReference type="AlphaFoldDB" id="A0A923MJP4"/>